<organism evidence="1 2">
    <name type="scientific">Zarea fungicola</name>
    <dbReference type="NCBI Taxonomy" id="93591"/>
    <lineage>
        <taxon>Eukaryota</taxon>
        <taxon>Fungi</taxon>
        <taxon>Dikarya</taxon>
        <taxon>Ascomycota</taxon>
        <taxon>Pezizomycotina</taxon>
        <taxon>Sordariomycetes</taxon>
        <taxon>Hypocreomycetidae</taxon>
        <taxon>Hypocreales</taxon>
        <taxon>Cordycipitaceae</taxon>
        <taxon>Zarea</taxon>
    </lineage>
</organism>
<keyword evidence="2" id="KW-1185">Reference proteome</keyword>
<name>A0ACC1NEH5_9HYPO</name>
<dbReference type="EMBL" id="JANJQO010000444">
    <property type="protein sequence ID" value="KAJ2977722.1"/>
    <property type="molecule type" value="Genomic_DNA"/>
</dbReference>
<evidence type="ECO:0000313" key="2">
    <source>
        <dbReference type="Proteomes" id="UP001143910"/>
    </source>
</evidence>
<comment type="caution">
    <text evidence="1">The sequence shown here is derived from an EMBL/GenBank/DDBJ whole genome shotgun (WGS) entry which is preliminary data.</text>
</comment>
<evidence type="ECO:0000313" key="1">
    <source>
        <dbReference type="EMBL" id="KAJ2977722.1"/>
    </source>
</evidence>
<gene>
    <name evidence="1" type="ORF">NQ176_g4209</name>
</gene>
<proteinExistence type="predicted"/>
<accession>A0ACC1NEH5</accession>
<protein>
    <submittedName>
        <fullName evidence="1">Uncharacterized protein</fullName>
    </submittedName>
</protein>
<reference evidence="1" key="1">
    <citation type="submission" date="2022-08" db="EMBL/GenBank/DDBJ databases">
        <title>Genome Sequence of Lecanicillium fungicola.</title>
        <authorList>
            <person name="Buettner E."/>
        </authorList>
    </citation>
    <scope>NUCLEOTIDE SEQUENCE</scope>
    <source>
        <strain evidence="1">Babe33</strain>
    </source>
</reference>
<sequence>MSESLIGPNANSDKFGKLPMLTISHGTLMGLSFAIIFPLGSLLIRLKSKYALPVHIACQLIGWICMIAGLSMGVQLADILDIYGQPHTVLGSVIVAALFLQPAIGYIHHRLFKTKHRRTAWATIHVWYGRILILIGIINGGCGILLVKGSPFYSQAGTIIYAVLTGLSGTMILGLVALGIRRKRLATTKQAQNDSHELGGVKATDN</sequence>
<dbReference type="Proteomes" id="UP001143910">
    <property type="component" value="Unassembled WGS sequence"/>
</dbReference>